<dbReference type="AlphaFoldDB" id="A0A6A0AIE0"/>
<evidence type="ECO:0000313" key="3">
    <source>
        <dbReference type="EMBL" id="GFH32378.1"/>
    </source>
</evidence>
<organism evidence="3 4">
    <name type="scientific">Haematococcus lacustris</name>
    <name type="common">Green alga</name>
    <name type="synonym">Haematococcus pluvialis</name>
    <dbReference type="NCBI Taxonomy" id="44745"/>
    <lineage>
        <taxon>Eukaryota</taxon>
        <taxon>Viridiplantae</taxon>
        <taxon>Chlorophyta</taxon>
        <taxon>core chlorophytes</taxon>
        <taxon>Chlorophyceae</taxon>
        <taxon>CS clade</taxon>
        <taxon>Chlamydomonadales</taxon>
        <taxon>Haematococcaceae</taxon>
        <taxon>Haematococcus</taxon>
    </lineage>
</organism>
<feature type="chain" id="PRO_5025415933" evidence="2">
    <location>
        <begin position="20"/>
        <end position="161"/>
    </location>
</feature>
<accession>A0A6A0AIE0</accession>
<feature type="compositionally biased region" description="Polar residues" evidence="1">
    <location>
        <begin position="143"/>
        <end position="161"/>
    </location>
</feature>
<evidence type="ECO:0000313" key="4">
    <source>
        <dbReference type="Proteomes" id="UP000485058"/>
    </source>
</evidence>
<dbReference type="EMBL" id="BLLF01006578">
    <property type="protein sequence ID" value="GFH32378.1"/>
    <property type="molecule type" value="Genomic_DNA"/>
</dbReference>
<evidence type="ECO:0000256" key="2">
    <source>
        <dbReference type="SAM" id="SignalP"/>
    </source>
</evidence>
<name>A0A6A0AIE0_HAELA</name>
<keyword evidence="2" id="KW-0732">Signal</keyword>
<evidence type="ECO:0000256" key="1">
    <source>
        <dbReference type="SAM" id="MobiDB-lite"/>
    </source>
</evidence>
<reference evidence="3 4" key="1">
    <citation type="submission" date="2020-02" db="EMBL/GenBank/DDBJ databases">
        <title>Draft genome sequence of Haematococcus lacustris strain NIES-144.</title>
        <authorList>
            <person name="Morimoto D."/>
            <person name="Nakagawa S."/>
            <person name="Yoshida T."/>
            <person name="Sawayama S."/>
        </authorList>
    </citation>
    <scope>NUCLEOTIDE SEQUENCE [LARGE SCALE GENOMIC DNA]</scope>
    <source>
        <strain evidence="3 4">NIES-144</strain>
    </source>
</reference>
<comment type="caution">
    <text evidence="3">The sequence shown here is derived from an EMBL/GenBank/DDBJ whole genome shotgun (WGS) entry which is preliminary data.</text>
</comment>
<feature type="signal peptide" evidence="2">
    <location>
        <begin position="1"/>
        <end position="19"/>
    </location>
</feature>
<proteinExistence type="predicted"/>
<keyword evidence="4" id="KW-1185">Reference proteome</keyword>
<dbReference type="Proteomes" id="UP000485058">
    <property type="component" value="Unassembled WGS sequence"/>
</dbReference>
<protein>
    <submittedName>
        <fullName evidence="3">Uncharacterized protein</fullName>
    </submittedName>
</protein>
<gene>
    <name evidence="3" type="ORF">HaLaN_31588</name>
</gene>
<sequence length="161" mass="17275">MSRAIAAVLVLALWVGARAVPTWLSSCAGSSGNITVCQTPDEPVAVQGGRTLVLENVVLPASTVLTTTNSTSNDTMSLSQLLALPGVVELVDNTAQLVLTNVTVQCSCSWLEQLQQAACRDLSWQQLAPWQVLMCHTARCPGRNSSSEQQDTPSQPTHRWM</sequence>
<feature type="region of interest" description="Disordered" evidence="1">
    <location>
        <begin position="142"/>
        <end position="161"/>
    </location>
</feature>